<dbReference type="Proteomes" id="UP000029736">
    <property type="component" value="Unassembled WGS sequence"/>
</dbReference>
<evidence type="ECO:0000313" key="3">
    <source>
        <dbReference type="EMBL" id="KGE85077.1"/>
    </source>
</evidence>
<reference evidence="3 4" key="1">
    <citation type="journal article" date="2014" name="Int. J. Syst. Evol. Microbiol.">
        <title>Phaeodactylibacter xiamenensis gen. nov., sp. nov., a member of the family Saprospiraceae isolated from the marine alga Phaeodactylum tricornutum.</title>
        <authorList>
            <person name="Chen Z.Jr."/>
            <person name="Lei X."/>
            <person name="Lai Q."/>
            <person name="Li Y."/>
            <person name="Zhang B."/>
            <person name="Zhang J."/>
            <person name="Zhang H."/>
            <person name="Yang L."/>
            <person name="Zheng W."/>
            <person name="Tian Y."/>
            <person name="Yu Z."/>
            <person name="Xu H.Jr."/>
            <person name="Zheng T."/>
        </authorList>
    </citation>
    <scope>NUCLEOTIDE SEQUENCE [LARGE SCALE GENOMIC DNA]</scope>
    <source>
        <strain evidence="3 4">KD52</strain>
    </source>
</reference>
<dbReference type="EMBL" id="JPOS01000093">
    <property type="protein sequence ID" value="KGE85077.1"/>
    <property type="molecule type" value="Genomic_DNA"/>
</dbReference>
<keyword evidence="1" id="KW-0378">Hydrolase</keyword>
<dbReference type="PRINTS" id="PR00111">
    <property type="entry name" value="ABHYDROLASE"/>
</dbReference>
<protein>
    <recommendedName>
        <fullName evidence="2">AB hydrolase-1 domain-containing protein</fullName>
    </recommendedName>
</protein>
<dbReference type="InterPro" id="IPR050266">
    <property type="entry name" value="AB_hydrolase_sf"/>
</dbReference>
<name>A0A098S1Q6_9BACT</name>
<dbReference type="AlphaFoldDB" id="A0A098S1Q6"/>
<dbReference type="Gene3D" id="3.40.50.1820">
    <property type="entry name" value="alpha/beta hydrolase"/>
    <property type="match status" value="1"/>
</dbReference>
<proteinExistence type="predicted"/>
<sequence>MLSLIDPPAQHHFITANGIRTSYLEAGDGPVLILLHGAGGGATSWYKVIGPLSRHFRVIAFDKPGYGESDKPWADYSKSFYTDWLKAALDILSVSRCYLAGSSQGGSVSIAFALRFPEYISKMILVDTAGMSDEWDRRIIPRMILYRLFPTPFWGRMLGSNVMKDPFVADPAWHQYSMEVIRKPGGRYPFFLGRGKAVQTYSDEELKAVPVPTLIIWGEDEAFFPVAHGERAAVLIPDSQLVVLPGAGHLPWMEKPSEFVEAVKSFLD</sequence>
<dbReference type="GO" id="GO:0016787">
    <property type="term" value="F:hydrolase activity"/>
    <property type="evidence" value="ECO:0007669"/>
    <property type="project" value="UniProtKB-KW"/>
</dbReference>
<dbReference type="PANTHER" id="PTHR43798">
    <property type="entry name" value="MONOACYLGLYCEROL LIPASE"/>
    <property type="match status" value="1"/>
</dbReference>
<comment type="caution">
    <text evidence="3">The sequence shown here is derived from an EMBL/GenBank/DDBJ whole genome shotgun (WGS) entry which is preliminary data.</text>
</comment>
<dbReference type="InterPro" id="IPR029058">
    <property type="entry name" value="AB_hydrolase_fold"/>
</dbReference>
<evidence type="ECO:0000256" key="1">
    <source>
        <dbReference type="ARBA" id="ARBA00022801"/>
    </source>
</evidence>
<dbReference type="GO" id="GO:0016020">
    <property type="term" value="C:membrane"/>
    <property type="evidence" value="ECO:0007669"/>
    <property type="project" value="TreeGrafter"/>
</dbReference>
<feature type="domain" description="AB hydrolase-1" evidence="2">
    <location>
        <begin position="32"/>
        <end position="262"/>
    </location>
</feature>
<evidence type="ECO:0000313" key="4">
    <source>
        <dbReference type="Proteomes" id="UP000029736"/>
    </source>
</evidence>
<keyword evidence="4" id="KW-1185">Reference proteome</keyword>
<evidence type="ECO:0000259" key="2">
    <source>
        <dbReference type="Pfam" id="PF12697"/>
    </source>
</evidence>
<dbReference type="PANTHER" id="PTHR43798:SF31">
    <property type="entry name" value="AB HYDROLASE SUPERFAMILY PROTEIN YCLE"/>
    <property type="match status" value="1"/>
</dbReference>
<dbReference type="Pfam" id="PF12697">
    <property type="entry name" value="Abhydrolase_6"/>
    <property type="match status" value="1"/>
</dbReference>
<dbReference type="SUPFAM" id="SSF53474">
    <property type="entry name" value="alpha/beta-Hydrolases"/>
    <property type="match status" value="1"/>
</dbReference>
<gene>
    <name evidence="3" type="ORF">IX84_29725</name>
</gene>
<organism evidence="3 4">
    <name type="scientific">Phaeodactylibacter xiamenensis</name>
    <dbReference type="NCBI Taxonomy" id="1524460"/>
    <lineage>
        <taxon>Bacteria</taxon>
        <taxon>Pseudomonadati</taxon>
        <taxon>Bacteroidota</taxon>
        <taxon>Saprospiria</taxon>
        <taxon>Saprospirales</taxon>
        <taxon>Haliscomenobacteraceae</taxon>
        <taxon>Phaeodactylibacter</taxon>
    </lineage>
</organism>
<accession>A0A098S1Q6</accession>
<dbReference type="InterPro" id="IPR000073">
    <property type="entry name" value="AB_hydrolase_1"/>
</dbReference>
<dbReference type="STRING" id="1524460.IX84_29725"/>